<comment type="caution">
    <text evidence="1">The sequence shown here is derived from an EMBL/GenBank/DDBJ whole genome shotgun (WGS) entry which is preliminary data.</text>
</comment>
<reference evidence="1 2" key="1">
    <citation type="journal article" date="2024" name="J Genomics">
        <title>Draft genome sequencing and assembly of Favolaschia claudopus CIRM-BRFM 2984 isolated from oak limbs.</title>
        <authorList>
            <person name="Navarro D."/>
            <person name="Drula E."/>
            <person name="Chaduli D."/>
            <person name="Cazenave R."/>
            <person name="Ahrendt S."/>
            <person name="Wang J."/>
            <person name="Lipzen A."/>
            <person name="Daum C."/>
            <person name="Barry K."/>
            <person name="Grigoriev I.V."/>
            <person name="Favel A."/>
            <person name="Rosso M.N."/>
            <person name="Martin F."/>
        </authorList>
    </citation>
    <scope>NUCLEOTIDE SEQUENCE [LARGE SCALE GENOMIC DNA]</scope>
    <source>
        <strain evidence="1 2">CIRM-BRFM 2984</strain>
    </source>
</reference>
<protein>
    <recommendedName>
        <fullName evidence="3">Zinc-ribbon domain-containing protein</fullName>
    </recommendedName>
</protein>
<dbReference type="Proteomes" id="UP001362999">
    <property type="component" value="Unassembled WGS sequence"/>
</dbReference>
<dbReference type="EMBL" id="JAWWNJ010000008">
    <property type="protein sequence ID" value="KAK7050471.1"/>
    <property type="molecule type" value="Genomic_DNA"/>
</dbReference>
<proteinExistence type="predicted"/>
<organism evidence="1 2">
    <name type="scientific">Favolaschia claudopus</name>
    <dbReference type="NCBI Taxonomy" id="2862362"/>
    <lineage>
        <taxon>Eukaryota</taxon>
        <taxon>Fungi</taxon>
        <taxon>Dikarya</taxon>
        <taxon>Basidiomycota</taxon>
        <taxon>Agaricomycotina</taxon>
        <taxon>Agaricomycetes</taxon>
        <taxon>Agaricomycetidae</taxon>
        <taxon>Agaricales</taxon>
        <taxon>Marasmiineae</taxon>
        <taxon>Mycenaceae</taxon>
        <taxon>Favolaschia</taxon>
    </lineage>
</organism>
<dbReference type="AlphaFoldDB" id="A0AAW0DGC7"/>
<accession>A0AAW0DGC7</accession>
<keyword evidence="2" id="KW-1185">Reference proteome</keyword>
<name>A0AAW0DGC7_9AGAR</name>
<sequence length="54" mass="5566">MMLEQTAHTVCDTNKGDLNGPVNHGVGSNVSVCGSCGKDNVKDSTTCAYCGKSM</sequence>
<evidence type="ECO:0008006" key="3">
    <source>
        <dbReference type="Google" id="ProtNLM"/>
    </source>
</evidence>
<evidence type="ECO:0000313" key="1">
    <source>
        <dbReference type="EMBL" id="KAK7050471.1"/>
    </source>
</evidence>
<evidence type="ECO:0000313" key="2">
    <source>
        <dbReference type="Proteomes" id="UP001362999"/>
    </source>
</evidence>
<gene>
    <name evidence="1" type="ORF">R3P38DRAFT_2865045</name>
</gene>